<evidence type="ECO:0000256" key="1">
    <source>
        <dbReference type="ARBA" id="ARBA00008520"/>
    </source>
</evidence>
<evidence type="ECO:0000256" key="4">
    <source>
        <dbReference type="SAM" id="MobiDB-lite"/>
    </source>
</evidence>
<dbReference type="RefSeq" id="WP_008976906.1">
    <property type="nucleotide sequence ID" value="NZ_BHEO01000005.1"/>
</dbReference>
<dbReference type="SUPFAM" id="SSF53850">
    <property type="entry name" value="Periplasmic binding protein-like II"/>
    <property type="match status" value="1"/>
</dbReference>
<reference evidence="6 9" key="1">
    <citation type="journal article" date="2018" name="Int. J. Syst. Evol. Microbiol.">
        <title>Draft Genome Sequence of Faecalimonas umbilicata JCM 30896T, an Acetate-Producing Bacterium Isolated from Human Feces.</title>
        <authorList>
            <person name="Sakamoto M."/>
            <person name="Ikeyama N."/>
            <person name="Yuki M."/>
            <person name="Ohkuma M."/>
        </authorList>
    </citation>
    <scope>NUCLEOTIDE SEQUENCE [LARGE SCALE GENOMIC DNA]</scope>
    <source>
        <strain evidence="6 9">EGH7</strain>
    </source>
</reference>
<dbReference type="AlphaFoldDB" id="A0A4R3JQ11"/>
<keyword evidence="2" id="KW-0813">Transport</keyword>
<evidence type="ECO:0000256" key="5">
    <source>
        <dbReference type="SAM" id="SignalP"/>
    </source>
</evidence>
<dbReference type="GO" id="GO:0055052">
    <property type="term" value="C:ATP-binding cassette (ABC) transporter complex, substrate-binding subunit-containing"/>
    <property type="evidence" value="ECO:0007669"/>
    <property type="project" value="TreeGrafter"/>
</dbReference>
<protein>
    <submittedName>
        <fullName evidence="6 7">ABC transporter substrate-binding protein</fullName>
    </submittedName>
</protein>
<dbReference type="Proteomes" id="UP000294613">
    <property type="component" value="Unassembled WGS sequence"/>
</dbReference>
<keyword evidence="9" id="KW-1185">Reference proteome</keyword>
<evidence type="ECO:0000313" key="6">
    <source>
        <dbReference type="EMBL" id="GBU04808.1"/>
    </source>
</evidence>
<dbReference type="Gene3D" id="3.40.190.10">
    <property type="entry name" value="Periplasmic binding protein-like II"/>
    <property type="match status" value="1"/>
</dbReference>
<dbReference type="PROSITE" id="PS01037">
    <property type="entry name" value="SBP_BACTERIAL_1"/>
    <property type="match status" value="1"/>
</dbReference>
<sequence length="453" mass="50245">MKKKVLAALLCTTMAASMLTACGGEKKETEKKEETKTESSTEKKTDTKVTEKTEITFWHAMSGSNEEAIQKITDDFMEQNENVSVKLVNQGGYMDLFDKLMASAKADQLPTMTQIYSNRLSWYVSKGLVADLTPYMEDEQTGFTEEDLADIPEMFLADGIWDGKQYAIPFNKSQMVLYYNETMFEEAGVEVPKTWDEWTAAAEKLTVDEDKDGEPEVYGCVFANNLSTDIAPWLKQAGGSTMNEETNELYFDTPETKEAIEFLNGMFQAKTARFAGDDENANVPVQDGRAAMCVASTSALPYIEEGTMEGITINAAALPGHKTDDQLYYGTNVAVFDSATDMQKQAAWEYIKFLTNTENTAYFAAETGYIPVRVSAQEDPVFAKVLEEKPIKQLSLECFDKGFQGTRNIGGKNALDELGKQLDLVFSGEKGIDEALKDAQTNGEQAMKEAQSN</sequence>
<feature type="region of interest" description="Disordered" evidence="4">
    <location>
        <begin position="24"/>
        <end position="48"/>
    </location>
</feature>
<evidence type="ECO:0000256" key="3">
    <source>
        <dbReference type="ARBA" id="ARBA00022729"/>
    </source>
</evidence>
<evidence type="ECO:0000313" key="9">
    <source>
        <dbReference type="Proteomes" id="UP000702954"/>
    </source>
</evidence>
<proteinExistence type="inferred from homology"/>
<gene>
    <name evidence="7" type="ORF">EDD74_11555</name>
    <name evidence="6" type="ORF">FAEUMB_13490</name>
</gene>
<organism evidence="7 8">
    <name type="scientific">Faecalimonas umbilicata</name>
    <dbReference type="NCBI Taxonomy" id="1912855"/>
    <lineage>
        <taxon>Bacteria</taxon>
        <taxon>Bacillati</taxon>
        <taxon>Bacillota</taxon>
        <taxon>Clostridia</taxon>
        <taxon>Lachnospirales</taxon>
        <taxon>Lachnospiraceae</taxon>
        <taxon>Faecalimonas</taxon>
    </lineage>
</organism>
<accession>A0A4R3JQ11</accession>
<dbReference type="InterPro" id="IPR006061">
    <property type="entry name" value="SBP_1_CS"/>
</dbReference>
<feature type="chain" id="PRO_5021030006" evidence="5">
    <location>
        <begin position="24"/>
        <end position="453"/>
    </location>
</feature>
<evidence type="ECO:0000313" key="7">
    <source>
        <dbReference type="EMBL" id="TCS67732.1"/>
    </source>
</evidence>
<dbReference type="Pfam" id="PF13416">
    <property type="entry name" value="SBP_bac_8"/>
    <property type="match status" value="1"/>
</dbReference>
<dbReference type="CDD" id="cd14748">
    <property type="entry name" value="PBP2_UgpB"/>
    <property type="match status" value="1"/>
</dbReference>
<keyword evidence="3 5" id="KW-0732">Signal</keyword>
<dbReference type="PANTHER" id="PTHR30061:SF50">
    <property type="entry name" value="MALTOSE_MALTODEXTRIN-BINDING PERIPLASMIC PROTEIN"/>
    <property type="match status" value="1"/>
</dbReference>
<dbReference type="EMBL" id="SLZV01000015">
    <property type="protein sequence ID" value="TCS67732.1"/>
    <property type="molecule type" value="Genomic_DNA"/>
</dbReference>
<comment type="caution">
    <text evidence="7">The sequence shown here is derived from an EMBL/GenBank/DDBJ whole genome shotgun (WGS) entry which is preliminary data.</text>
</comment>
<dbReference type="GO" id="GO:0042956">
    <property type="term" value="P:maltodextrin transmembrane transport"/>
    <property type="evidence" value="ECO:0007669"/>
    <property type="project" value="TreeGrafter"/>
</dbReference>
<name>A0A4R3JQ11_9FIRM</name>
<dbReference type="PANTHER" id="PTHR30061">
    <property type="entry name" value="MALTOSE-BINDING PERIPLASMIC PROTEIN"/>
    <property type="match status" value="1"/>
</dbReference>
<dbReference type="GO" id="GO:0055085">
    <property type="term" value="P:transmembrane transport"/>
    <property type="evidence" value="ECO:0007669"/>
    <property type="project" value="InterPro"/>
</dbReference>
<dbReference type="PROSITE" id="PS51257">
    <property type="entry name" value="PROKAR_LIPOPROTEIN"/>
    <property type="match status" value="1"/>
</dbReference>
<dbReference type="GO" id="GO:1901982">
    <property type="term" value="F:maltose binding"/>
    <property type="evidence" value="ECO:0007669"/>
    <property type="project" value="TreeGrafter"/>
</dbReference>
<evidence type="ECO:0000256" key="2">
    <source>
        <dbReference type="ARBA" id="ARBA00022448"/>
    </source>
</evidence>
<dbReference type="GO" id="GO:0015768">
    <property type="term" value="P:maltose transport"/>
    <property type="evidence" value="ECO:0007669"/>
    <property type="project" value="TreeGrafter"/>
</dbReference>
<dbReference type="InterPro" id="IPR006059">
    <property type="entry name" value="SBP"/>
</dbReference>
<dbReference type="EMBL" id="BHEO01000005">
    <property type="protein sequence ID" value="GBU04808.1"/>
    <property type="molecule type" value="Genomic_DNA"/>
</dbReference>
<evidence type="ECO:0000313" key="8">
    <source>
        <dbReference type="Proteomes" id="UP000294613"/>
    </source>
</evidence>
<dbReference type="Proteomes" id="UP000702954">
    <property type="component" value="Unassembled WGS sequence"/>
</dbReference>
<comment type="similarity">
    <text evidence="1">Belongs to the bacterial solute-binding protein 1 family.</text>
</comment>
<feature type="signal peptide" evidence="5">
    <location>
        <begin position="1"/>
        <end position="23"/>
    </location>
</feature>
<reference evidence="7 8" key="2">
    <citation type="submission" date="2019-03" db="EMBL/GenBank/DDBJ databases">
        <title>Genomic Encyclopedia of Type Strains, Phase IV (KMG-IV): sequencing the most valuable type-strain genomes for metagenomic binning, comparative biology and taxonomic classification.</title>
        <authorList>
            <person name="Goeker M."/>
        </authorList>
    </citation>
    <scope>NUCLEOTIDE SEQUENCE [LARGE SCALE GENOMIC DNA]</scope>
    <source>
        <strain evidence="7 8">DSM 103426</strain>
    </source>
</reference>